<feature type="domain" description="Glycosyltransferase subfamily 4-like N-terminal" evidence="4">
    <location>
        <begin position="25"/>
        <end position="201"/>
    </location>
</feature>
<keyword evidence="2 5" id="KW-0808">Transferase</keyword>
<dbReference type="RefSeq" id="WP_144772790.1">
    <property type="nucleotide sequence ID" value="NZ_JALXXO010000002.1"/>
</dbReference>
<dbReference type="InterPro" id="IPR050194">
    <property type="entry name" value="Glycosyltransferase_grp1"/>
</dbReference>
<sequence length="383" mass="41664">MTTPSQSQHPRVGIVHERFTDIAGSEQVVQRIAEVFPEGPIIVPFLRESGVPDVERERVVTSYLQKPYESVQKISYAPLLPAVPRALRSAVAREHRDRPLDALVISHHAFAVAAARDDVPTLAYVHSPARWAWDRNFLAGETNSVPGRAALTTLGRLARSNEKRHVPQIDAIVGNSTTVRQRINDWWGSEAEVIHPPVNVDYFAPDENSPQRGDYFIAVGRMVPYKRVDIAVHAAIEAQVKLVVIGAGRDFERVSEIAAMAPALINLKGFLPTPEVRDLIQGARALLMPGEEDFGIVPVEATAAGTPVVALGKGGALDSVIDGVTGIHVPPGADDAETVANFADALRNFPDSRFERDRLIEHAATFSPEAFQKKMAAAVSAML</sequence>
<feature type="domain" description="Glycosyl transferase family 1" evidence="3">
    <location>
        <begin position="206"/>
        <end position="349"/>
    </location>
</feature>
<evidence type="ECO:0000256" key="1">
    <source>
        <dbReference type="ARBA" id="ARBA00022676"/>
    </source>
</evidence>
<evidence type="ECO:0000259" key="3">
    <source>
        <dbReference type="Pfam" id="PF00534"/>
    </source>
</evidence>
<dbReference type="GO" id="GO:1901137">
    <property type="term" value="P:carbohydrate derivative biosynthetic process"/>
    <property type="evidence" value="ECO:0007669"/>
    <property type="project" value="UniProtKB-ARBA"/>
</dbReference>
<comment type="caution">
    <text evidence="5">The sequence shown here is derived from an EMBL/GenBank/DDBJ whole genome shotgun (WGS) entry which is preliminary data.</text>
</comment>
<evidence type="ECO:0000259" key="4">
    <source>
        <dbReference type="Pfam" id="PF13439"/>
    </source>
</evidence>
<accession>A0A6C1TXX6</accession>
<keyword evidence="1" id="KW-0328">Glycosyltransferase</keyword>
<dbReference type="SUPFAM" id="SSF53756">
    <property type="entry name" value="UDP-Glycosyltransferase/glycogen phosphorylase"/>
    <property type="match status" value="1"/>
</dbReference>
<dbReference type="InterPro" id="IPR028098">
    <property type="entry name" value="Glyco_trans_4-like_N"/>
</dbReference>
<dbReference type="GO" id="GO:0016757">
    <property type="term" value="F:glycosyltransferase activity"/>
    <property type="evidence" value="ECO:0007669"/>
    <property type="project" value="UniProtKB-KW"/>
</dbReference>
<dbReference type="AlphaFoldDB" id="A0A6C1TXX6"/>
<dbReference type="GO" id="GO:1903509">
    <property type="term" value="P:liposaccharide metabolic process"/>
    <property type="evidence" value="ECO:0007669"/>
    <property type="project" value="UniProtKB-ARBA"/>
</dbReference>
<dbReference type="Gene3D" id="3.40.50.2000">
    <property type="entry name" value="Glycogen Phosphorylase B"/>
    <property type="match status" value="2"/>
</dbReference>
<dbReference type="Pfam" id="PF00534">
    <property type="entry name" value="Glycos_transf_1"/>
    <property type="match status" value="1"/>
</dbReference>
<evidence type="ECO:0000313" key="5">
    <source>
        <dbReference type="EMBL" id="TVS29237.1"/>
    </source>
</evidence>
<dbReference type="EMBL" id="RXIR01000006">
    <property type="protein sequence ID" value="TVS29237.1"/>
    <property type="molecule type" value="Genomic_DNA"/>
</dbReference>
<organism evidence="5 6">
    <name type="scientific">Corynebacterium sanguinis</name>
    <dbReference type="NCBI Taxonomy" id="2594913"/>
    <lineage>
        <taxon>Bacteria</taxon>
        <taxon>Bacillati</taxon>
        <taxon>Actinomycetota</taxon>
        <taxon>Actinomycetes</taxon>
        <taxon>Mycobacteriales</taxon>
        <taxon>Corynebacteriaceae</taxon>
        <taxon>Corynebacterium</taxon>
    </lineage>
</organism>
<dbReference type="Proteomes" id="UP000336646">
    <property type="component" value="Unassembled WGS sequence"/>
</dbReference>
<protein>
    <submittedName>
        <fullName evidence="5">Glycosyltransferase family 4 protein</fullName>
    </submittedName>
</protein>
<dbReference type="OrthoDB" id="9801573at2"/>
<dbReference type="PANTHER" id="PTHR45947:SF3">
    <property type="entry name" value="SULFOQUINOVOSYL TRANSFERASE SQD2"/>
    <property type="match status" value="1"/>
</dbReference>
<proteinExistence type="predicted"/>
<gene>
    <name evidence="5" type="ORF">EKI59_04065</name>
</gene>
<dbReference type="PANTHER" id="PTHR45947">
    <property type="entry name" value="SULFOQUINOVOSYL TRANSFERASE SQD2"/>
    <property type="match status" value="1"/>
</dbReference>
<dbReference type="InterPro" id="IPR001296">
    <property type="entry name" value="Glyco_trans_1"/>
</dbReference>
<dbReference type="Pfam" id="PF13439">
    <property type="entry name" value="Glyco_transf_4"/>
    <property type="match status" value="1"/>
</dbReference>
<reference evidence="5 6" key="1">
    <citation type="submission" date="2018-12" db="EMBL/GenBank/DDBJ databases">
        <title>Corynebacterium sanguinis sp. nov., a clinically-associated and environmental corynebacterium.</title>
        <authorList>
            <person name="Gonzales-Siles L."/>
            <person name="Jaen-Luchoro D."/>
            <person name="Cardew S."/>
            <person name="Inganas E."/>
            <person name="Ohlen M."/>
            <person name="Jensie-Markopolous S."/>
            <person name="Pinyeiro-Iglesias B."/>
            <person name="Molin K."/>
            <person name="Skovbjerg S."/>
            <person name="Svensson-Stadler L."/>
            <person name="Funke G."/>
            <person name="Moore E.R.B."/>
        </authorList>
    </citation>
    <scope>NUCLEOTIDE SEQUENCE [LARGE SCALE GENOMIC DNA]</scope>
    <source>
        <strain evidence="5 6">58734</strain>
    </source>
</reference>
<evidence type="ECO:0000313" key="6">
    <source>
        <dbReference type="Proteomes" id="UP000336646"/>
    </source>
</evidence>
<evidence type="ECO:0000256" key="2">
    <source>
        <dbReference type="ARBA" id="ARBA00022679"/>
    </source>
</evidence>
<name>A0A6C1TXX6_9CORY</name>